<dbReference type="GO" id="GO:0030299">
    <property type="term" value="P:intestinal cholesterol absorption"/>
    <property type="evidence" value="ECO:0007669"/>
    <property type="project" value="TreeGrafter"/>
</dbReference>
<dbReference type="AlphaFoldDB" id="A0A813R130"/>
<dbReference type="GO" id="GO:0015485">
    <property type="term" value="F:cholesterol binding"/>
    <property type="evidence" value="ECO:0007669"/>
    <property type="project" value="TreeGrafter"/>
</dbReference>
<sequence length="487" mass="55520">MNCIAEDGHCIWYEECGRNAMGRVTNCYYNGAALQLTNKEALKTLKSMCSMFYNGLDTYTCCAPDQIRRLSDQLVLIKLLFGDCPSCFYNFRSLFCSMTCHPQQSHFITVREFGNSTLYPGKKTVESITNVLADDFAQRILDSCRDVLYPDSDQHSLNTMCGRPYDRCTKESLFNYLGLDNPSQPFPIYFNLTNNTCQNNYYNQSTFQCNEPVHTQYENQPMCDHSDCPKAPPKPSPPDVPGKYSNISIRMTELIIVPDNQTFQTHYYLSPPGLLSEIVVGPALDLNFLTQVLDLQTNILNLEGYLPPDNISVRLTDICLKPSNTNCAVFSVLQYFQNSRDNLNKSIGDDFFLYADYITHIFQCSTKKPSLNDALLNLSCFSDFGGIIHPTVVFSNYPNTKHTIEAKGLVITIIIENSNKPEKIQKAEAWEKAFINYMQNFTAIQDSLRAEKRLNELANFTVYYSNEHSIKNELNTMIWSNNQSNIK</sequence>
<dbReference type="Pfam" id="PF16414">
    <property type="entry name" value="NPC1_N"/>
    <property type="match status" value="1"/>
</dbReference>
<protein>
    <recommendedName>
        <fullName evidence="10">Niemann-Pick C1 N-terminal domain-containing protein</fullName>
    </recommendedName>
</protein>
<evidence type="ECO:0000313" key="8">
    <source>
        <dbReference type="EMBL" id="CAF0775970.1"/>
    </source>
</evidence>
<feature type="domain" description="NPC1 middle luminal" evidence="7">
    <location>
        <begin position="250"/>
        <end position="443"/>
    </location>
</feature>
<feature type="region of interest" description="Disordered" evidence="5">
    <location>
        <begin position="221"/>
        <end position="242"/>
    </location>
</feature>
<keyword evidence="3" id="KW-1133">Transmembrane helix</keyword>
<evidence type="ECO:0000259" key="7">
    <source>
        <dbReference type="Pfam" id="PF22314"/>
    </source>
</evidence>
<dbReference type="PANTHER" id="PTHR45727">
    <property type="entry name" value="NPC INTRACELLULAR CHOLESTEROL TRANSPORTER 1"/>
    <property type="match status" value="1"/>
</dbReference>
<organism evidence="8 9">
    <name type="scientific">Rotaria sordida</name>
    <dbReference type="NCBI Taxonomy" id="392033"/>
    <lineage>
        <taxon>Eukaryota</taxon>
        <taxon>Metazoa</taxon>
        <taxon>Spiralia</taxon>
        <taxon>Gnathifera</taxon>
        <taxon>Rotifera</taxon>
        <taxon>Eurotatoria</taxon>
        <taxon>Bdelloidea</taxon>
        <taxon>Philodinida</taxon>
        <taxon>Philodinidae</taxon>
        <taxon>Rotaria</taxon>
    </lineage>
</organism>
<dbReference type="InterPro" id="IPR053956">
    <property type="entry name" value="NPC1_MLD"/>
</dbReference>
<dbReference type="Pfam" id="PF22314">
    <property type="entry name" value="NPC1_MLD"/>
    <property type="match status" value="1"/>
</dbReference>
<name>A0A813R130_9BILA</name>
<evidence type="ECO:0000256" key="5">
    <source>
        <dbReference type="SAM" id="MobiDB-lite"/>
    </source>
</evidence>
<evidence type="ECO:0000256" key="3">
    <source>
        <dbReference type="ARBA" id="ARBA00022989"/>
    </source>
</evidence>
<feature type="domain" description="Niemann-Pick C1 N-terminal" evidence="6">
    <location>
        <begin position="8"/>
        <end position="242"/>
    </location>
</feature>
<dbReference type="EMBL" id="CAJNOH010000025">
    <property type="protein sequence ID" value="CAF0775970.1"/>
    <property type="molecule type" value="Genomic_DNA"/>
</dbReference>
<dbReference type="InterPro" id="IPR032190">
    <property type="entry name" value="NPC1_N"/>
</dbReference>
<evidence type="ECO:0008006" key="10">
    <source>
        <dbReference type="Google" id="ProtNLM"/>
    </source>
</evidence>
<evidence type="ECO:0000256" key="4">
    <source>
        <dbReference type="ARBA" id="ARBA00023136"/>
    </source>
</evidence>
<keyword evidence="4" id="KW-0472">Membrane</keyword>
<keyword evidence="2" id="KW-0812">Transmembrane</keyword>
<evidence type="ECO:0000313" key="9">
    <source>
        <dbReference type="Proteomes" id="UP000663854"/>
    </source>
</evidence>
<feature type="compositionally biased region" description="Pro residues" evidence="5">
    <location>
        <begin position="230"/>
        <end position="240"/>
    </location>
</feature>
<evidence type="ECO:0000256" key="1">
    <source>
        <dbReference type="ARBA" id="ARBA00004141"/>
    </source>
</evidence>
<evidence type="ECO:0000259" key="6">
    <source>
        <dbReference type="Pfam" id="PF16414"/>
    </source>
</evidence>
<proteinExistence type="predicted"/>
<evidence type="ECO:0000256" key="2">
    <source>
        <dbReference type="ARBA" id="ARBA00022692"/>
    </source>
</evidence>
<comment type="caution">
    <text evidence="8">The sequence shown here is derived from an EMBL/GenBank/DDBJ whole genome shotgun (WGS) entry which is preliminary data.</text>
</comment>
<gene>
    <name evidence="8" type="ORF">PYM288_LOCUS3364</name>
</gene>
<dbReference type="GO" id="GO:0042632">
    <property type="term" value="P:cholesterol homeostasis"/>
    <property type="evidence" value="ECO:0007669"/>
    <property type="project" value="TreeGrafter"/>
</dbReference>
<dbReference type="GO" id="GO:0005886">
    <property type="term" value="C:plasma membrane"/>
    <property type="evidence" value="ECO:0007669"/>
    <property type="project" value="TreeGrafter"/>
</dbReference>
<accession>A0A813R130</accession>
<reference evidence="8" key="1">
    <citation type="submission" date="2021-02" db="EMBL/GenBank/DDBJ databases">
        <authorList>
            <person name="Nowell W R."/>
        </authorList>
    </citation>
    <scope>NUCLEOTIDE SEQUENCE</scope>
</reference>
<dbReference type="GO" id="GO:0015918">
    <property type="term" value="P:sterol transport"/>
    <property type="evidence" value="ECO:0007669"/>
    <property type="project" value="TreeGrafter"/>
</dbReference>
<dbReference type="Proteomes" id="UP000663854">
    <property type="component" value="Unassembled WGS sequence"/>
</dbReference>
<comment type="subcellular location">
    <subcellularLocation>
        <location evidence="1">Membrane</location>
        <topology evidence="1">Multi-pass membrane protein</topology>
    </subcellularLocation>
</comment>
<dbReference type="PANTHER" id="PTHR45727:SF2">
    <property type="entry name" value="NPC INTRACELLULAR CHOLESTEROL TRANSPORTER 1"/>
    <property type="match status" value="1"/>
</dbReference>